<dbReference type="AlphaFoldDB" id="A0A3E1NYP2"/>
<proteinExistence type="predicted"/>
<dbReference type="EMBL" id="QTJV01000008">
    <property type="protein sequence ID" value="RFM33043.1"/>
    <property type="molecule type" value="Genomic_DNA"/>
</dbReference>
<keyword evidence="1" id="KW-0472">Membrane</keyword>
<feature type="transmembrane region" description="Helical" evidence="1">
    <location>
        <begin position="37"/>
        <end position="59"/>
    </location>
</feature>
<feature type="transmembrane region" description="Helical" evidence="1">
    <location>
        <begin position="97"/>
        <end position="119"/>
    </location>
</feature>
<dbReference type="Proteomes" id="UP000261174">
    <property type="component" value="Unassembled WGS sequence"/>
</dbReference>
<evidence type="ECO:0000313" key="2">
    <source>
        <dbReference type="EMBL" id="RFM33043.1"/>
    </source>
</evidence>
<feature type="transmembrane region" description="Helical" evidence="1">
    <location>
        <begin position="65"/>
        <end position="85"/>
    </location>
</feature>
<organism evidence="2 3">
    <name type="scientific">Chitinophaga silvisoli</name>
    <dbReference type="NCBI Taxonomy" id="2291814"/>
    <lineage>
        <taxon>Bacteria</taxon>
        <taxon>Pseudomonadati</taxon>
        <taxon>Bacteroidota</taxon>
        <taxon>Chitinophagia</taxon>
        <taxon>Chitinophagales</taxon>
        <taxon>Chitinophagaceae</taxon>
        <taxon>Chitinophaga</taxon>
    </lineage>
</organism>
<reference evidence="2 3" key="1">
    <citation type="submission" date="2018-08" db="EMBL/GenBank/DDBJ databases">
        <title>Chitinophaga sp. K20C18050901, a novel bacterium isolated from forest soil.</title>
        <authorList>
            <person name="Wang C."/>
        </authorList>
    </citation>
    <scope>NUCLEOTIDE SEQUENCE [LARGE SCALE GENOMIC DNA]</scope>
    <source>
        <strain evidence="2 3">K20C18050901</strain>
    </source>
</reference>
<accession>A0A3E1NYP2</accession>
<evidence type="ECO:0000256" key="1">
    <source>
        <dbReference type="SAM" id="Phobius"/>
    </source>
</evidence>
<keyword evidence="3" id="KW-1185">Reference proteome</keyword>
<dbReference type="OrthoDB" id="649648at2"/>
<evidence type="ECO:0000313" key="3">
    <source>
        <dbReference type="Proteomes" id="UP000261174"/>
    </source>
</evidence>
<name>A0A3E1NYP2_9BACT</name>
<keyword evidence="1" id="KW-1133">Transmembrane helix</keyword>
<gene>
    <name evidence="2" type="ORF">DXN04_21675</name>
</gene>
<comment type="caution">
    <text evidence="2">The sequence shown here is derived from an EMBL/GenBank/DDBJ whole genome shotgun (WGS) entry which is preliminary data.</text>
</comment>
<keyword evidence="1" id="KW-0812">Transmembrane</keyword>
<feature type="transmembrane region" description="Helical" evidence="1">
    <location>
        <begin position="139"/>
        <end position="159"/>
    </location>
</feature>
<protein>
    <submittedName>
        <fullName evidence="2">Uncharacterized protein</fullName>
    </submittedName>
</protein>
<dbReference type="RefSeq" id="WP_116855477.1">
    <property type="nucleotide sequence ID" value="NZ_QTJV01000008.1"/>
</dbReference>
<feature type="transmembrane region" description="Helical" evidence="1">
    <location>
        <begin position="12"/>
        <end position="30"/>
    </location>
</feature>
<sequence length="168" mass="20042">MTDISNAPLYNIYLLIECGFISCFFYHLYLQYTNKRSLLLIWLCIFMVMYVLEGLQFHFAKFVNVTASTESVVFVLASLYFYYLILRDDQYIVLNSYAPFWWVNGTLIFYFGSTATNIFNDYLVHEIKLITMSIRYVTYSILNVLLYACWSYAFICRFLQRKYYSSSV</sequence>